<evidence type="ECO:0000256" key="3">
    <source>
        <dbReference type="ARBA" id="ARBA00022912"/>
    </source>
</evidence>
<dbReference type="EC" id="3.1.3.48" evidence="5"/>
<name>A0A9X3WDB2_9BACI</name>
<dbReference type="GO" id="GO:0030145">
    <property type="term" value="F:manganese ion binding"/>
    <property type="evidence" value="ECO:0007669"/>
    <property type="project" value="UniProtKB-UniRule"/>
</dbReference>
<organism evidence="6 7">
    <name type="scientific">Aquibacillus salsiterrae</name>
    <dbReference type="NCBI Taxonomy" id="2950439"/>
    <lineage>
        <taxon>Bacteria</taxon>
        <taxon>Bacillati</taxon>
        <taxon>Bacillota</taxon>
        <taxon>Bacilli</taxon>
        <taxon>Bacillales</taxon>
        <taxon>Bacillaceae</taxon>
        <taxon>Aquibacillus</taxon>
    </lineage>
</organism>
<keyword evidence="3 5" id="KW-0904">Protein phosphatase</keyword>
<dbReference type="Pfam" id="PF19567">
    <property type="entry name" value="CpsB_CapC"/>
    <property type="match status" value="1"/>
</dbReference>
<dbReference type="RefSeq" id="WP_272445629.1">
    <property type="nucleotide sequence ID" value="NZ_JAMQKC010000004.1"/>
</dbReference>
<evidence type="ECO:0000313" key="6">
    <source>
        <dbReference type="EMBL" id="MDC3416613.1"/>
    </source>
</evidence>
<gene>
    <name evidence="6" type="ORF">NC799_06745</name>
</gene>
<protein>
    <recommendedName>
        <fullName evidence="5">Tyrosine-protein phosphatase</fullName>
        <ecNumber evidence="5">3.1.3.48</ecNumber>
    </recommendedName>
</protein>
<evidence type="ECO:0000256" key="4">
    <source>
        <dbReference type="ARBA" id="ARBA00051722"/>
    </source>
</evidence>
<evidence type="ECO:0000256" key="2">
    <source>
        <dbReference type="ARBA" id="ARBA00022801"/>
    </source>
</evidence>
<dbReference type="SUPFAM" id="SSF89550">
    <property type="entry name" value="PHP domain-like"/>
    <property type="match status" value="1"/>
</dbReference>
<dbReference type="GO" id="GO:0004725">
    <property type="term" value="F:protein tyrosine phosphatase activity"/>
    <property type="evidence" value="ECO:0007669"/>
    <property type="project" value="UniProtKB-UniRule"/>
</dbReference>
<proteinExistence type="inferred from homology"/>
<dbReference type="AlphaFoldDB" id="A0A9X3WDB2"/>
<accession>A0A9X3WDB2</accession>
<comment type="caution">
    <text evidence="6">The sequence shown here is derived from an EMBL/GenBank/DDBJ whole genome shotgun (WGS) entry which is preliminary data.</text>
</comment>
<keyword evidence="2 5" id="KW-0378">Hydrolase</keyword>
<sequence length="254" mass="28517">MIDIHCHILPNVDDGAADMEASLQMARQAVSQGIEVIIATPHHANGSYLNEKQAIIERVDELNERLSLEQIPLVIYPGQETRVHGEMVEALSRGEMLPLNYSSYVFVELPSNHVPRYTNKLVFDLQVNGYTPIIVHPERNKEIIDNPDLLYQLVKSGALTQVTAASVIGKFGKKIEKLTNQLIEANLTHFLASDAHNTTTRAFCLDAAYQYVEKNYGMDMVYYFDDNSRILVAGETVVGDVPEPVKRKKFLGLF</sequence>
<dbReference type="Gene3D" id="3.20.20.140">
    <property type="entry name" value="Metal-dependent hydrolases"/>
    <property type="match status" value="1"/>
</dbReference>
<keyword evidence="7" id="KW-1185">Reference proteome</keyword>
<dbReference type="PANTHER" id="PTHR39181:SF1">
    <property type="entry name" value="TYROSINE-PROTEIN PHOSPHATASE YWQE"/>
    <property type="match status" value="1"/>
</dbReference>
<dbReference type="InterPro" id="IPR016195">
    <property type="entry name" value="Pol/histidinol_Pase-like"/>
</dbReference>
<dbReference type="EMBL" id="JAMQKC010000004">
    <property type="protein sequence ID" value="MDC3416613.1"/>
    <property type="molecule type" value="Genomic_DNA"/>
</dbReference>
<comment type="catalytic activity">
    <reaction evidence="4 5">
        <text>O-phospho-L-tyrosyl-[protein] + H2O = L-tyrosyl-[protein] + phosphate</text>
        <dbReference type="Rhea" id="RHEA:10684"/>
        <dbReference type="Rhea" id="RHEA-COMP:10136"/>
        <dbReference type="Rhea" id="RHEA-COMP:20101"/>
        <dbReference type="ChEBI" id="CHEBI:15377"/>
        <dbReference type="ChEBI" id="CHEBI:43474"/>
        <dbReference type="ChEBI" id="CHEBI:46858"/>
        <dbReference type="ChEBI" id="CHEBI:61978"/>
        <dbReference type="EC" id="3.1.3.48"/>
    </reaction>
</comment>
<dbReference type="PIRSF" id="PIRSF016557">
    <property type="entry name" value="Caps_synth_CpsB"/>
    <property type="match status" value="1"/>
</dbReference>
<dbReference type="InterPro" id="IPR016667">
    <property type="entry name" value="Caps_polysacc_synth_CpsB/CapC"/>
</dbReference>
<evidence type="ECO:0000313" key="7">
    <source>
        <dbReference type="Proteomes" id="UP001145069"/>
    </source>
</evidence>
<comment type="similarity">
    <text evidence="1 5">Belongs to the metallo-dependent hydrolases superfamily. CpsB/CapC family.</text>
</comment>
<dbReference type="Proteomes" id="UP001145069">
    <property type="component" value="Unassembled WGS sequence"/>
</dbReference>
<reference evidence="6" key="1">
    <citation type="submission" date="2022-06" db="EMBL/GenBank/DDBJ databases">
        <title>Aquibacillus sp. a new bacterium isolated from soil saline samples.</title>
        <authorList>
            <person name="Galisteo C."/>
            <person name="De La Haba R."/>
            <person name="Sanchez-Porro C."/>
            <person name="Ventosa A."/>
        </authorList>
    </citation>
    <scope>NUCLEOTIDE SEQUENCE</scope>
    <source>
        <strain evidence="6">3ASR75-54</strain>
    </source>
</reference>
<evidence type="ECO:0000256" key="1">
    <source>
        <dbReference type="ARBA" id="ARBA00005750"/>
    </source>
</evidence>
<dbReference type="PANTHER" id="PTHR39181">
    <property type="entry name" value="TYROSINE-PROTEIN PHOSPHATASE YWQE"/>
    <property type="match status" value="1"/>
</dbReference>
<evidence type="ECO:0000256" key="5">
    <source>
        <dbReference type="PIRNR" id="PIRNR016557"/>
    </source>
</evidence>